<accession>A0AAJ0DLC7</accession>
<gene>
    <name evidence="2" type="ORF">CCUS01_14444</name>
</gene>
<dbReference type="EMBL" id="MPDP01000040">
    <property type="protein sequence ID" value="KAK1490487.1"/>
    <property type="molecule type" value="Genomic_DNA"/>
</dbReference>
<organism evidence="2 3">
    <name type="scientific">Colletotrichum cuscutae</name>
    <dbReference type="NCBI Taxonomy" id="1209917"/>
    <lineage>
        <taxon>Eukaryota</taxon>
        <taxon>Fungi</taxon>
        <taxon>Dikarya</taxon>
        <taxon>Ascomycota</taxon>
        <taxon>Pezizomycotina</taxon>
        <taxon>Sordariomycetes</taxon>
        <taxon>Hypocreomycetidae</taxon>
        <taxon>Glomerellales</taxon>
        <taxon>Glomerellaceae</taxon>
        <taxon>Colletotrichum</taxon>
        <taxon>Colletotrichum acutatum species complex</taxon>
    </lineage>
</organism>
<comment type="caution">
    <text evidence="2">The sequence shown here is derived from an EMBL/GenBank/DDBJ whole genome shotgun (WGS) entry which is preliminary data.</text>
</comment>
<name>A0AAJ0DLC7_9PEZI</name>
<dbReference type="AlphaFoldDB" id="A0AAJ0DLC7"/>
<protein>
    <submittedName>
        <fullName evidence="2">Uncharacterized protein</fullName>
    </submittedName>
</protein>
<feature type="region of interest" description="Disordered" evidence="1">
    <location>
        <begin position="313"/>
        <end position="349"/>
    </location>
</feature>
<evidence type="ECO:0000313" key="3">
    <source>
        <dbReference type="Proteomes" id="UP001239213"/>
    </source>
</evidence>
<evidence type="ECO:0000256" key="1">
    <source>
        <dbReference type="SAM" id="MobiDB-lite"/>
    </source>
</evidence>
<proteinExistence type="predicted"/>
<sequence>MANMSRDMGESVADVQDAALTIVSRQGENPTNEASANRTRFLDRCLESAIEGNRTPIPGLCAISRCIFVLCCNGAVMEPHLTMHAPVRLVRPRYSVGKNHAKEELKLQVYIHMDQSVVVYLTTDGRYRRASNFAGKKKIRYTVLRTYSVHGWVNAENALMGRFLHLSRGVQTAERPCPVFRIAAVHTKAEQNYVCLPCIADYQLKINSVESELFGELANQRVADLREQRLVPGVREPASALGVFGHMMKTFSGSGGVTVSVPLFETCIAALPWDSEAPHHPPPIPGKPKREEKKTDAILASLSCVSAAGLKGQATAKRQGPLAPTNRSGLFWHKEEGPKANRPNSSPSLLSFCRQKRQSRPGMVAMVAPFVAKQAAESKQERGTTDDDCRAPGSDGCWPNQIWLVNSDPVSWFCFGALGAVVTRAGMAHRALPFLAIGDVDNVGGWHPTETCDCPARCLTSRWGFAITRDRERRSYSLSQAFRAKPQTKRELEKKVGCRSVIEQSVCRSNDDGKERVVIETRGSKELVKKGAGLVVLEHLLKLKGDCKVSVSEGEKVGVSPQLPFLSNCRFPCWDREMQRKSQSRQWGRNFAANAPEPCRRRSSGRDSLSLDSQLALCSVAQASGELSTRCVDESAAGTAELNRSQTNPTRRGHSRRVFSCHVVWDDDGSRSFSSLPQMEESEALALSIGYCSDRRQPAQS</sequence>
<reference evidence="2" key="1">
    <citation type="submission" date="2016-11" db="EMBL/GenBank/DDBJ databases">
        <title>The genome sequence of Colletotrichum cuscutae.</title>
        <authorList>
            <person name="Baroncelli R."/>
        </authorList>
    </citation>
    <scope>NUCLEOTIDE SEQUENCE</scope>
    <source>
        <strain evidence="2">IMI 304802</strain>
    </source>
</reference>
<dbReference type="Proteomes" id="UP001239213">
    <property type="component" value="Unassembled WGS sequence"/>
</dbReference>
<evidence type="ECO:0000313" key="2">
    <source>
        <dbReference type="EMBL" id="KAK1490487.1"/>
    </source>
</evidence>
<keyword evidence="3" id="KW-1185">Reference proteome</keyword>